<evidence type="ECO:0000313" key="3">
    <source>
        <dbReference type="Proteomes" id="UP000242450"/>
    </source>
</evidence>
<dbReference type="Proteomes" id="UP000242450">
    <property type="component" value="Chromosome 8"/>
</dbReference>
<dbReference type="EMBL" id="MKHE01000008">
    <property type="protein sequence ID" value="OWK12884.1"/>
    <property type="molecule type" value="Genomic_DNA"/>
</dbReference>
<comment type="caution">
    <text evidence="2">The sequence shown here is derived from an EMBL/GenBank/DDBJ whole genome shotgun (WGS) entry which is preliminary data.</text>
</comment>
<gene>
    <name evidence="2" type="ORF">Celaphus_00015064</name>
</gene>
<feature type="non-terminal residue" evidence="2">
    <location>
        <position position="52"/>
    </location>
</feature>
<dbReference type="AlphaFoldDB" id="A0A212D466"/>
<organism evidence="2 3">
    <name type="scientific">Cervus elaphus hippelaphus</name>
    <name type="common">European red deer</name>
    <dbReference type="NCBI Taxonomy" id="46360"/>
    <lineage>
        <taxon>Eukaryota</taxon>
        <taxon>Metazoa</taxon>
        <taxon>Chordata</taxon>
        <taxon>Craniata</taxon>
        <taxon>Vertebrata</taxon>
        <taxon>Euteleostomi</taxon>
        <taxon>Mammalia</taxon>
        <taxon>Eutheria</taxon>
        <taxon>Laurasiatheria</taxon>
        <taxon>Artiodactyla</taxon>
        <taxon>Ruminantia</taxon>
        <taxon>Pecora</taxon>
        <taxon>Cervidae</taxon>
        <taxon>Cervinae</taxon>
        <taxon>Cervus</taxon>
    </lineage>
</organism>
<feature type="compositionally biased region" description="Acidic residues" evidence="1">
    <location>
        <begin position="9"/>
        <end position="20"/>
    </location>
</feature>
<accession>A0A212D466</accession>
<proteinExistence type="predicted"/>
<reference evidence="2 3" key="1">
    <citation type="journal article" date="2018" name="Mol. Genet. Genomics">
        <title>The red deer Cervus elaphus genome CerEla1.0: sequencing, annotating, genes, and chromosomes.</title>
        <authorList>
            <person name="Bana N.A."/>
            <person name="Nyiri A."/>
            <person name="Nagy J."/>
            <person name="Frank K."/>
            <person name="Nagy T."/>
            <person name="Steger V."/>
            <person name="Schiller M."/>
            <person name="Lakatos P."/>
            <person name="Sugar L."/>
            <person name="Horn P."/>
            <person name="Barta E."/>
            <person name="Orosz L."/>
        </authorList>
    </citation>
    <scope>NUCLEOTIDE SEQUENCE [LARGE SCALE GENOMIC DNA]</scope>
    <source>
        <strain evidence="2">Hungarian</strain>
    </source>
</reference>
<feature type="region of interest" description="Disordered" evidence="1">
    <location>
        <begin position="1"/>
        <end position="21"/>
    </location>
</feature>
<evidence type="ECO:0000313" key="2">
    <source>
        <dbReference type="EMBL" id="OWK12884.1"/>
    </source>
</evidence>
<evidence type="ECO:0000256" key="1">
    <source>
        <dbReference type="SAM" id="MobiDB-lite"/>
    </source>
</evidence>
<sequence length="52" mass="5954">MGQQSLDAVDLENEEQDSDDEWQHLLETTEPVPVQLKAPLTLLCNPDFCQRI</sequence>
<protein>
    <submittedName>
        <fullName evidence="2">STK36</fullName>
    </submittedName>
</protein>
<keyword evidence="3" id="KW-1185">Reference proteome</keyword>
<name>A0A212D466_CEREH</name>